<feature type="domain" description="RRM" evidence="3">
    <location>
        <begin position="2"/>
        <end position="43"/>
    </location>
</feature>
<evidence type="ECO:0000259" key="3">
    <source>
        <dbReference type="Pfam" id="PF00076"/>
    </source>
</evidence>
<evidence type="ECO:0000256" key="2">
    <source>
        <dbReference type="SAM" id="MobiDB-lite"/>
    </source>
</evidence>
<dbReference type="SUPFAM" id="SSF54928">
    <property type="entry name" value="RNA-binding domain, RBD"/>
    <property type="match status" value="1"/>
</dbReference>
<feature type="compositionally biased region" description="Low complexity" evidence="2">
    <location>
        <begin position="110"/>
        <end position="121"/>
    </location>
</feature>
<dbReference type="InterPro" id="IPR051229">
    <property type="entry name" value="ALYREF_mRNA_export"/>
</dbReference>
<dbReference type="InterPro" id="IPR012677">
    <property type="entry name" value="Nucleotide-bd_a/b_plait_sf"/>
</dbReference>
<dbReference type="PANTHER" id="PTHR19965:SF35">
    <property type="entry name" value="RNA ANNEALING PROTEIN YRA1"/>
    <property type="match status" value="1"/>
</dbReference>
<name>A0A820THT6_9BILA</name>
<feature type="compositionally biased region" description="Gly residues" evidence="2">
    <location>
        <begin position="100"/>
        <end position="109"/>
    </location>
</feature>
<evidence type="ECO:0000256" key="1">
    <source>
        <dbReference type="ARBA" id="ARBA00022884"/>
    </source>
</evidence>
<dbReference type="Gene3D" id="3.30.70.330">
    <property type="match status" value="1"/>
</dbReference>
<dbReference type="AlphaFoldDB" id="A0A820THT6"/>
<dbReference type="InterPro" id="IPR035979">
    <property type="entry name" value="RBD_domain_sf"/>
</dbReference>
<feature type="compositionally biased region" description="Gly residues" evidence="2">
    <location>
        <begin position="66"/>
        <end position="76"/>
    </location>
</feature>
<keyword evidence="1" id="KW-0694">RNA-binding</keyword>
<dbReference type="GO" id="GO:0003729">
    <property type="term" value="F:mRNA binding"/>
    <property type="evidence" value="ECO:0007669"/>
    <property type="project" value="TreeGrafter"/>
</dbReference>
<comment type="caution">
    <text evidence="4">The sequence shown here is derived from an EMBL/GenBank/DDBJ whole genome shotgun (WGS) entry which is preliminary data.</text>
</comment>
<proteinExistence type="predicted"/>
<gene>
    <name evidence="4" type="ORF">OKA104_LOCUS55017</name>
</gene>
<accession>A0A820THT6</accession>
<organism evidence="4 5">
    <name type="scientific">Adineta steineri</name>
    <dbReference type="NCBI Taxonomy" id="433720"/>
    <lineage>
        <taxon>Eukaryota</taxon>
        <taxon>Metazoa</taxon>
        <taxon>Spiralia</taxon>
        <taxon>Gnathifera</taxon>
        <taxon>Rotifera</taxon>
        <taxon>Eurotatoria</taxon>
        <taxon>Bdelloidea</taxon>
        <taxon>Adinetida</taxon>
        <taxon>Adinetidae</taxon>
        <taxon>Adineta</taxon>
    </lineage>
</organism>
<evidence type="ECO:0000313" key="4">
    <source>
        <dbReference type="EMBL" id="CAF4467003.1"/>
    </source>
</evidence>
<dbReference type="GO" id="GO:0006406">
    <property type="term" value="P:mRNA export from nucleus"/>
    <property type="evidence" value="ECO:0007669"/>
    <property type="project" value="TreeGrafter"/>
</dbReference>
<dbReference type="EMBL" id="CAJOAY010037917">
    <property type="protein sequence ID" value="CAF4467003.1"/>
    <property type="molecule type" value="Genomic_DNA"/>
</dbReference>
<dbReference type="InterPro" id="IPR000504">
    <property type="entry name" value="RRM_dom"/>
</dbReference>
<dbReference type="GO" id="GO:0005634">
    <property type="term" value="C:nucleus"/>
    <property type="evidence" value="ECO:0007669"/>
    <property type="project" value="TreeGrafter"/>
</dbReference>
<dbReference type="PANTHER" id="PTHR19965">
    <property type="entry name" value="RNA AND EXPORT FACTOR BINDING PROTEIN"/>
    <property type="match status" value="1"/>
</dbReference>
<sequence length="121" mass="12731">VARVHYDESGRSLGTAEVVFERRVDAVAAQQKYNTLNLDGRAMDIRLVGSVGDGSKPQVNRFTSANGGGGGGGGGRGGDRNQRFGNRNNNQQNGFRGNRQRGGGGGGGRQQQNGSNGKNRR</sequence>
<feature type="non-terminal residue" evidence="4">
    <location>
        <position position="121"/>
    </location>
</feature>
<feature type="non-terminal residue" evidence="4">
    <location>
        <position position="1"/>
    </location>
</feature>
<feature type="compositionally biased region" description="Low complexity" evidence="2">
    <location>
        <begin position="83"/>
        <end position="97"/>
    </location>
</feature>
<dbReference type="Pfam" id="PF00076">
    <property type="entry name" value="RRM_1"/>
    <property type="match status" value="1"/>
</dbReference>
<dbReference type="Proteomes" id="UP000663881">
    <property type="component" value="Unassembled WGS sequence"/>
</dbReference>
<feature type="region of interest" description="Disordered" evidence="2">
    <location>
        <begin position="49"/>
        <end position="121"/>
    </location>
</feature>
<evidence type="ECO:0000313" key="5">
    <source>
        <dbReference type="Proteomes" id="UP000663881"/>
    </source>
</evidence>
<protein>
    <recommendedName>
        <fullName evidence="3">RRM domain-containing protein</fullName>
    </recommendedName>
</protein>
<reference evidence="4" key="1">
    <citation type="submission" date="2021-02" db="EMBL/GenBank/DDBJ databases">
        <authorList>
            <person name="Nowell W R."/>
        </authorList>
    </citation>
    <scope>NUCLEOTIDE SEQUENCE</scope>
</reference>